<dbReference type="Proteomes" id="UP000182486">
    <property type="component" value="Unassembled WGS sequence"/>
</dbReference>
<dbReference type="InterPro" id="IPR045713">
    <property type="entry name" value="DUF6069"/>
</dbReference>
<sequence length="157" mass="16275">MTAMHQSASPQPRAMVSAGRLWAGGGATAVVAALIAIVGILVGRGLFGVEVLAPKGAGIWGDASTFWYAFGAAMLSLVATGLMHLLLLFTPRPMLFFGWVMTLATVVAMLAPFVTDNDLGSRMFTAGLNFILGVAIGSLVAGSAHTAVRTVPAPRRY</sequence>
<protein>
    <submittedName>
        <fullName evidence="2">Uncharacterized protein</fullName>
    </submittedName>
</protein>
<organism evidence="2 3">
    <name type="scientific">Couchioplanes caeruleus subsp. caeruleus</name>
    <dbReference type="NCBI Taxonomy" id="56427"/>
    <lineage>
        <taxon>Bacteria</taxon>
        <taxon>Bacillati</taxon>
        <taxon>Actinomycetota</taxon>
        <taxon>Actinomycetes</taxon>
        <taxon>Micromonosporales</taxon>
        <taxon>Micromonosporaceae</taxon>
        <taxon>Couchioplanes</taxon>
    </lineage>
</organism>
<dbReference type="RefSeq" id="WP_071802633.1">
    <property type="nucleotide sequence ID" value="NZ_MEIA01000002.1"/>
</dbReference>
<feature type="transmembrane region" description="Helical" evidence="1">
    <location>
        <begin position="96"/>
        <end position="114"/>
    </location>
</feature>
<feature type="transmembrane region" description="Helical" evidence="1">
    <location>
        <begin position="126"/>
        <end position="148"/>
    </location>
</feature>
<dbReference type="EMBL" id="MEIA01000002">
    <property type="protein sequence ID" value="OJF16204.1"/>
    <property type="molecule type" value="Genomic_DNA"/>
</dbReference>
<keyword evidence="1" id="KW-0472">Membrane</keyword>
<feature type="transmembrane region" description="Helical" evidence="1">
    <location>
        <begin position="66"/>
        <end position="89"/>
    </location>
</feature>
<gene>
    <name evidence="2" type="ORF">BG844_00180</name>
</gene>
<keyword evidence="1" id="KW-1133">Transmembrane helix</keyword>
<dbReference type="AlphaFoldDB" id="A0A1K0GXP9"/>
<feature type="transmembrane region" description="Helical" evidence="1">
    <location>
        <begin position="21"/>
        <end position="46"/>
    </location>
</feature>
<keyword evidence="3" id="KW-1185">Reference proteome</keyword>
<name>A0A1K0GXP9_9ACTN</name>
<evidence type="ECO:0000313" key="3">
    <source>
        <dbReference type="Proteomes" id="UP000182486"/>
    </source>
</evidence>
<keyword evidence="1" id="KW-0812">Transmembrane</keyword>
<reference evidence="2 3" key="1">
    <citation type="submission" date="2016-09" db="EMBL/GenBank/DDBJ databases">
        <title>Couchioplanes caeruleus draft genome sequence.</title>
        <authorList>
            <person name="Sheehan J."/>
            <person name="Caffrey P."/>
        </authorList>
    </citation>
    <scope>NUCLEOTIDE SEQUENCE [LARGE SCALE GENOMIC DNA]</scope>
    <source>
        <strain evidence="2 3">DSM 43634</strain>
    </source>
</reference>
<dbReference type="Pfam" id="PF19545">
    <property type="entry name" value="DUF6069"/>
    <property type="match status" value="1"/>
</dbReference>
<accession>A0A1K0GXP9</accession>
<comment type="caution">
    <text evidence="2">The sequence shown here is derived from an EMBL/GenBank/DDBJ whole genome shotgun (WGS) entry which is preliminary data.</text>
</comment>
<evidence type="ECO:0000256" key="1">
    <source>
        <dbReference type="SAM" id="Phobius"/>
    </source>
</evidence>
<evidence type="ECO:0000313" key="2">
    <source>
        <dbReference type="EMBL" id="OJF16204.1"/>
    </source>
</evidence>
<proteinExistence type="predicted"/>